<dbReference type="AlphaFoldDB" id="A0A0J9UPV6"/>
<keyword evidence="4" id="KW-0479">Metal-binding</keyword>
<evidence type="ECO:0000256" key="8">
    <source>
        <dbReference type="SAM" id="MobiDB-lite"/>
    </source>
</evidence>
<dbReference type="GO" id="GO:0055085">
    <property type="term" value="P:transmembrane transport"/>
    <property type="evidence" value="ECO:0007669"/>
    <property type="project" value="InterPro"/>
</dbReference>
<feature type="transmembrane region" description="Helical" evidence="9">
    <location>
        <begin position="22"/>
        <end position="39"/>
    </location>
</feature>
<dbReference type="InterPro" id="IPR007219">
    <property type="entry name" value="XnlR_reg_dom"/>
</dbReference>
<dbReference type="Proteomes" id="UP000009097">
    <property type="component" value="Unassembled WGS sequence"/>
</dbReference>
<reference evidence="11" key="1">
    <citation type="submission" date="2007-04" db="EMBL/GenBank/DDBJ databases">
        <authorList>
            <consortium name="The Broad Institute Genome Sequencing Platform"/>
            <person name="Birren B."/>
            <person name="Lander E."/>
            <person name="Galagan J."/>
            <person name="Nusbaum C."/>
            <person name="Devon K."/>
            <person name="Ma L.-J."/>
            <person name="Jaffe D."/>
            <person name="Butler J."/>
            <person name="Alvarez P."/>
            <person name="Gnerre S."/>
            <person name="Grabherr M."/>
            <person name="Kleber M."/>
            <person name="Mauceli E."/>
            <person name="Brockman W."/>
            <person name="MacCallum I.A."/>
            <person name="Young S."/>
            <person name="LaButti K."/>
            <person name="DeCaprio D."/>
            <person name="Crawford M."/>
            <person name="Koehrsen M."/>
            <person name="Engels R."/>
            <person name="Montgomery P."/>
            <person name="Pearson M."/>
            <person name="Howarth C."/>
            <person name="Larson L."/>
            <person name="White J."/>
            <person name="O'Leary S."/>
            <person name="Kodira C."/>
            <person name="Zeng Q."/>
            <person name="Yandava C."/>
            <person name="Alvarado L."/>
            <person name="Kistler C."/>
            <person name="Shim W.-B."/>
            <person name="Kang S."/>
            <person name="Woloshuk C."/>
        </authorList>
    </citation>
    <scope>NUCLEOTIDE SEQUENCE</scope>
    <source>
        <strain evidence="11">4287</strain>
    </source>
</reference>
<keyword evidence="7" id="KW-0539">Nucleus</keyword>
<dbReference type="GO" id="GO:0016020">
    <property type="term" value="C:membrane"/>
    <property type="evidence" value="ECO:0007669"/>
    <property type="project" value="UniProtKB-SubCell"/>
</dbReference>
<name>A0A0J9UPV6_FUSO4</name>
<dbReference type="CDD" id="cd00067">
    <property type="entry name" value="GAL4"/>
    <property type="match status" value="1"/>
</dbReference>
<feature type="region of interest" description="Disordered" evidence="8">
    <location>
        <begin position="403"/>
        <end position="425"/>
    </location>
</feature>
<feature type="compositionally biased region" description="Acidic residues" evidence="8">
    <location>
        <begin position="182"/>
        <end position="193"/>
    </location>
</feature>
<evidence type="ECO:0000256" key="4">
    <source>
        <dbReference type="ARBA" id="ARBA00022723"/>
    </source>
</evidence>
<dbReference type="PROSITE" id="PS50048">
    <property type="entry name" value="ZN2_CY6_FUNGAL_2"/>
    <property type="match status" value="1"/>
</dbReference>
<comment type="subcellular location">
    <subcellularLocation>
        <location evidence="1">Membrane</location>
        <topology evidence="1">Multi-pass membrane protein</topology>
    </subcellularLocation>
</comment>
<dbReference type="InterPro" id="IPR001138">
    <property type="entry name" value="Zn2Cys6_DnaBD"/>
</dbReference>
<evidence type="ECO:0000256" key="5">
    <source>
        <dbReference type="ARBA" id="ARBA00022989"/>
    </source>
</evidence>
<gene>
    <name evidence="11" type="ORF">FOXG_04581</name>
</gene>
<evidence type="ECO:0000256" key="6">
    <source>
        <dbReference type="ARBA" id="ARBA00023136"/>
    </source>
</evidence>
<dbReference type="GO" id="GO:0003677">
    <property type="term" value="F:DNA binding"/>
    <property type="evidence" value="ECO:0007669"/>
    <property type="project" value="InterPro"/>
</dbReference>
<dbReference type="Pfam" id="PF04082">
    <property type="entry name" value="Fungal_trans"/>
    <property type="match status" value="1"/>
</dbReference>
<keyword evidence="6 9" id="KW-0472">Membrane</keyword>
<dbReference type="SMART" id="SM00906">
    <property type="entry name" value="Fungal_trans"/>
    <property type="match status" value="1"/>
</dbReference>
<feature type="transmembrane region" description="Helical" evidence="9">
    <location>
        <begin position="257"/>
        <end position="276"/>
    </location>
</feature>
<evidence type="ECO:0000313" key="12">
    <source>
        <dbReference type="Proteomes" id="UP000009097"/>
    </source>
</evidence>
<dbReference type="GO" id="GO:0006351">
    <property type="term" value="P:DNA-templated transcription"/>
    <property type="evidence" value="ECO:0007669"/>
    <property type="project" value="InterPro"/>
</dbReference>
<proteinExistence type="inferred from homology"/>
<dbReference type="PANTHER" id="PTHR46910:SF5">
    <property type="entry name" value="ZN(II)2CYS6 TRANSCRIPTION FACTOR (EUROFUNG)"/>
    <property type="match status" value="1"/>
</dbReference>
<evidence type="ECO:0000313" key="11">
    <source>
        <dbReference type="EMBL" id="KNB01315.1"/>
    </source>
</evidence>
<reference evidence="11" key="2">
    <citation type="journal article" date="2010" name="Nature">
        <title>Comparative genomics reveals mobile pathogenicity chromosomes in Fusarium.</title>
        <authorList>
            <person name="Ma L.J."/>
            <person name="van der Does H.C."/>
            <person name="Borkovich K.A."/>
            <person name="Coleman J.J."/>
            <person name="Daboussi M.J."/>
            <person name="Di Pietro A."/>
            <person name="Dufresne M."/>
            <person name="Freitag M."/>
            <person name="Grabherr M."/>
            <person name="Henrissat B."/>
            <person name="Houterman P.M."/>
            <person name="Kang S."/>
            <person name="Shim W.B."/>
            <person name="Woloshuk C."/>
            <person name="Xie X."/>
            <person name="Xu J.R."/>
            <person name="Antoniw J."/>
            <person name="Baker S.E."/>
            <person name="Bluhm B.H."/>
            <person name="Breakspear A."/>
            <person name="Brown D.W."/>
            <person name="Butchko R.A."/>
            <person name="Chapman S."/>
            <person name="Coulson R."/>
            <person name="Coutinho P.M."/>
            <person name="Danchin E.G."/>
            <person name="Diener A."/>
            <person name="Gale L.R."/>
            <person name="Gardiner D.M."/>
            <person name="Goff S."/>
            <person name="Hammond-Kosack K.E."/>
            <person name="Hilburn K."/>
            <person name="Hua-Van A."/>
            <person name="Jonkers W."/>
            <person name="Kazan K."/>
            <person name="Kodira C.D."/>
            <person name="Koehrsen M."/>
            <person name="Kumar L."/>
            <person name="Lee Y.H."/>
            <person name="Li L."/>
            <person name="Manners J.M."/>
            <person name="Miranda-Saavedra D."/>
            <person name="Mukherjee M."/>
            <person name="Park G."/>
            <person name="Park J."/>
            <person name="Park S.Y."/>
            <person name="Proctor R.H."/>
            <person name="Regev A."/>
            <person name="Ruiz-Roldan M.C."/>
            <person name="Sain D."/>
            <person name="Sakthikumar S."/>
            <person name="Sykes S."/>
            <person name="Schwartz D.C."/>
            <person name="Turgeon B.G."/>
            <person name="Wapinski I."/>
            <person name="Yoder O."/>
            <person name="Young S."/>
            <person name="Zeng Q."/>
            <person name="Zhou S."/>
            <person name="Galagan J."/>
            <person name="Cuomo C.A."/>
            <person name="Kistler H.C."/>
            <person name="Rep M."/>
        </authorList>
    </citation>
    <scope>NUCLEOTIDE SEQUENCE [LARGE SCALE GENOMIC DNA]</scope>
    <source>
        <strain evidence="11">4287</strain>
    </source>
</reference>
<feature type="transmembrane region" description="Helical" evidence="9">
    <location>
        <begin position="124"/>
        <end position="143"/>
    </location>
</feature>
<evidence type="ECO:0000256" key="2">
    <source>
        <dbReference type="ARBA" id="ARBA00008170"/>
    </source>
</evidence>
<feature type="transmembrane region" description="Helical" evidence="9">
    <location>
        <begin position="149"/>
        <end position="172"/>
    </location>
</feature>
<feature type="transmembrane region" description="Helical" evidence="9">
    <location>
        <begin position="288"/>
        <end position="314"/>
    </location>
</feature>
<dbReference type="CDD" id="cd12148">
    <property type="entry name" value="fungal_TF_MHR"/>
    <property type="match status" value="1"/>
</dbReference>
<feature type="region of interest" description="Disordered" evidence="8">
    <location>
        <begin position="181"/>
        <end position="211"/>
    </location>
</feature>
<dbReference type="PROSITE" id="PS00463">
    <property type="entry name" value="ZN2_CY6_FUNGAL_1"/>
    <property type="match status" value="1"/>
</dbReference>
<evidence type="ECO:0000256" key="9">
    <source>
        <dbReference type="SAM" id="Phobius"/>
    </source>
</evidence>
<dbReference type="OrthoDB" id="103819at2759"/>
<dbReference type="RefSeq" id="XP_018239360.1">
    <property type="nucleotide sequence ID" value="XM_018382614.1"/>
</dbReference>
<dbReference type="InterPro" id="IPR044880">
    <property type="entry name" value="NCX_ion-bd_dom_sf"/>
</dbReference>
<dbReference type="GO" id="GO:0000981">
    <property type="term" value="F:DNA-binding transcription factor activity, RNA polymerase II-specific"/>
    <property type="evidence" value="ECO:0007669"/>
    <property type="project" value="InterPro"/>
</dbReference>
<dbReference type="SUPFAM" id="SSF57701">
    <property type="entry name" value="Zn2/Cys6 DNA-binding domain"/>
    <property type="match status" value="1"/>
</dbReference>
<comment type="similarity">
    <text evidence="2">Belongs to the Ca(2+):cation antiporter (CaCA) (TC 2.A.19) family.</text>
</comment>
<evidence type="ECO:0000259" key="10">
    <source>
        <dbReference type="PROSITE" id="PS50048"/>
    </source>
</evidence>
<sequence>MTTISVNSSAVSTDGDCINGDAIAYNVAIFISTLFLLEFGADKFVDHTAIVARRTGIPDIIIALLTAGAEWEELVVVVASLAQGRPSLAVGNIIGSAISNILGAFSLGLLFRPTGSHIEFDRSSRIYSLCLLVITTFVVPIIYFYRRIIWLVCGSVLIALFAIYLISIGWAISRGSLAAPEGSDDDSSDDESDTLSIESTPSRVGGSPEVAGVTNVSSHRRRQSLGYHVGLLVLGFLAVCLAGYVLSHAAINVTDAIGISDVLFGIVILAIATTLPEKFVAVLSGNRGHVGILVANTVGSNVFLLLLCLGIVMVDTSGNINEGNVKIPELCILWSSTLALTISCEACRMRKIRCDRSTPCSNCRTANLTCQTVYPRADVPPKRDRIAQLEERVKYLCDRLSTTETQPNSTNATRDSTTGPASSAASILTSQHESFRVDDPGVYQGGSSFSDQSVQANDISQSSIAASNIVSRYDLDTISRQLKDHLQPLDMPALSKDYQLSSSVTSKHHPEMELLPTQLVVAVLQQLKVNRPIFLCSFLINDPSLFETLCQQAYYTAAPLSLGQATSMYGVMYYVLKEYVLLQSPLAQEHDLKAHISTCERNFSRGIETYQALAMPCFENVFSLALGMTKAQEEGKPFLCCTLLAAAASHCRMLGYCQEATYGKHQARRADQMRRAFWSIYITDKNMSLLQGRPSYLQDTEVDAWYPRVSPDAPCKAWDELFILGIKFAKIQGEVYGHLYSSTARHSSPAQQEQAVNQLSDKMQSWYIDLGKLDSSQMKDHKVFELSKKSWDVMYYSTLTLILIKATTTDEESGISLKCVEAARAGLQSHLICFSSYQTIDSPGLVSESDYASWVLHQSSLNPFIVIFLHAIDVDNDMEDVCLLDHMVAVLERISGVSHACQTLFKVCSTFARLARALIEARMNSAASHSQARDALQAFTETHSVSQFGLEPFEGFFGANMIEQLTNHESYSFASMLGSWTTDETETIRGVPE</sequence>
<dbReference type="VEuPathDB" id="FungiDB:FOXG_04581"/>
<feature type="transmembrane region" description="Helical" evidence="9">
    <location>
        <begin position="88"/>
        <end position="112"/>
    </location>
</feature>
<dbReference type="Pfam" id="PF00172">
    <property type="entry name" value="Zn_clus"/>
    <property type="match status" value="1"/>
</dbReference>
<organism evidence="11 12">
    <name type="scientific">Fusarium oxysporum f. sp. lycopersici (strain 4287 / CBS 123668 / FGSC 9935 / NRRL 34936)</name>
    <name type="common">Fusarium vascular wilt of tomato</name>
    <dbReference type="NCBI Taxonomy" id="426428"/>
    <lineage>
        <taxon>Eukaryota</taxon>
        <taxon>Fungi</taxon>
        <taxon>Dikarya</taxon>
        <taxon>Ascomycota</taxon>
        <taxon>Pezizomycotina</taxon>
        <taxon>Sordariomycetes</taxon>
        <taxon>Hypocreomycetidae</taxon>
        <taxon>Hypocreales</taxon>
        <taxon>Nectriaceae</taxon>
        <taxon>Fusarium</taxon>
        <taxon>Fusarium oxysporum species complex</taxon>
    </lineage>
</organism>
<dbReference type="GeneID" id="28946620"/>
<dbReference type="Gene3D" id="4.10.240.10">
    <property type="entry name" value="Zn(2)-C6 fungal-type DNA-binding domain"/>
    <property type="match status" value="1"/>
</dbReference>
<protein>
    <recommendedName>
        <fullName evidence="10">Zn(2)-C6 fungal-type domain-containing protein</fullName>
    </recommendedName>
</protein>
<dbReference type="InterPro" id="IPR004837">
    <property type="entry name" value="NaCa_Exmemb"/>
</dbReference>
<evidence type="ECO:0000256" key="7">
    <source>
        <dbReference type="ARBA" id="ARBA00023242"/>
    </source>
</evidence>
<evidence type="ECO:0000256" key="1">
    <source>
        <dbReference type="ARBA" id="ARBA00004141"/>
    </source>
</evidence>
<dbReference type="InterPro" id="IPR050987">
    <property type="entry name" value="AtrR-like"/>
</dbReference>
<dbReference type="GO" id="GO:0008270">
    <property type="term" value="F:zinc ion binding"/>
    <property type="evidence" value="ECO:0007669"/>
    <property type="project" value="InterPro"/>
</dbReference>
<dbReference type="KEGG" id="fox:FOXG_04581"/>
<feature type="transmembrane region" description="Helical" evidence="9">
    <location>
        <begin position="229"/>
        <end position="251"/>
    </location>
</feature>
<keyword evidence="5 9" id="KW-1133">Transmembrane helix</keyword>
<dbReference type="Gene3D" id="1.20.1420.30">
    <property type="entry name" value="NCX, central ion-binding region"/>
    <property type="match status" value="1"/>
</dbReference>
<dbReference type="InterPro" id="IPR036864">
    <property type="entry name" value="Zn2-C6_fun-type_DNA-bd_sf"/>
</dbReference>
<dbReference type="SMART" id="SM00066">
    <property type="entry name" value="GAL4"/>
    <property type="match status" value="1"/>
</dbReference>
<dbReference type="Pfam" id="PF01699">
    <property type="entry name" value="Na_Ca_ex"/>
    <property type="match status" value="2"/>
</dbReference>
<dbReference type="PANTHER" id="PTHR46910">
    <property type="entry name" value="TRANSCRIPTION FACTOR PDR1"/>
    <property type="match status" value="1"/>
</dbReference>
<keyword evidence="3 9" id="KW-0812">Transmembrane</keyword>
<accession>A0A0J9UPV6</accession>
<evidence type="ECO:0000256" key="3">
    <source>
        <dbReference type="ARBA" id="ARBA00022692"/>
    </source>
</evidence>
<feature type="domain" description="Zn(2)-C6 fungal-type" evidence="10">
    <location>
        <begin position="343"/>
        <end position="372"/>
    </location>
</feature>
<dbReference type="EMBL" id="DS231699">
    <property type="protein sequence ID" value="KNB01315.1"/>
    <property type="molecule type" value="Genomic_DNA"/>
</dbReference>